<evidence type="ECO:0000259" key="2">
    <source>
        <dbReference type="Pfam" id="PF22664"/>
    </source>
</evidence>
<proteinExistence type="predicted"/>
<comment type="caution">
    <text evidence="3">The sequence shown here is derived from an EMBL/GenBank/DDBJ whole genome shotgun (WGS) entry which is preliminary data.</text>
</comment>
<reference evidence="3 4" key="1">
    <citation type="submission" date="2023-01" db="EMBL/GenBank/DDBJ databases">
        <title>Analysis of 21 Apiospora genomes using comparative genomics revels a genus with tremendous synthesis potential of carbohydrate active enzymes and secondary metabolites.</title>
        <authorList>
            <person name="Sorensen T."/>
        </authorList>
    </citation>
    <scope>NUCLEOTIDE SEQUENCE [LARGE SCALE GENOMIC DNA]</scope>
    <source>
        <strain evidence="3 4">CBS 83171</strain>
    </source>
</reference>
<evidence type="ECO:0000313" key="3">
    <source>
        <dbReference type="EMBL" id="KAK8046301.1"/>
    </source>
</evidence>
<dbReference type="PANTHER" id="PTHR31896">
    <property type="entry name" value="FAMILY REGULATORY PROTEIN, PUTATIVE (AFU_ORTHOLOGUE AFUA_3G14730)-RELATED"/>
    <property type="match status" value="1"/>
</dbReference>
<dbReference type="InterPro" id="IPR051283">
    <property type="entry name" value="Sec_Metabolite_Acyltrans"/>
</dbReference>
<name>A0ABR1TI42_9PEZI</name>
<feature type="domain" description="Trichothecene 3-O-acetyltransferase-like N-terminal" evidence="2">
    <location>
        <begin position="24"/>
        <end position="167"/>
    </location>
</feature>
<dbReference type="InterPro" id="IPR023213">
    <property type="entry name" value="CAT-like_dom_sf"/>
</dbReference>
<dbReference type="EMBL" id="JAQQWM010000009">
    <property type="protein sequence ID" value="KAK8046301.1"/>
    <property type="molecule type" value="Genomic_DNA"/>
</dbReference>
<dbReference type="Pfam" id="PF02458">
    <property type="entry name" value="Transferase"/>
    <property type="match status" value="1"/>
</dbReference>
<evidence type="ECO:0000313" key="4">
    <source>
        <dbReference type="Proteomes" id="UP001446871"/>
    </source>
</evidence>
<evidence type="ECO:0000256" key="1">
    <source>
        <dbReference type="ARBA" id="ARBA00022679"/>
    </source>
</evidence>
<dbReference type="Pfam" id="PF22664">
    <property type="entry name" value="TRI-like_N"/>
    <property type="match status" value="1"/>
</dbReference>
<accession>A0ABR1TI42</accession>
<dbReference type="Gene3D" id="3.30.559.10">
    <property type="entry name" value="Chloramphenicol acetyltransferase-like domain"/>
    <property type="match status" value="2"/>
</dbReference>
<dbReference type="Proteomes" id="UP001446871">
    <property type="component" value="Unassembled WGS sequence"/>
</dbReference>
<organism evidence="3 4">
    <name type="scientific">Apiospora saccharicola</name>
    <dbReference type="NCBI Taxonomy" id="335842"/>
    <lineage>
        <taxon>Eukaryota</taxon>
        <taxon>Fungi</taxon>
        <taxon>Dikarya</taxon>
        <taxon>Ascomycota</taxon>
        <taxon>Pezizomycotina</taxon>
        <taxon>Sordariomycetes</taxon>
        <taxon>Xylariomycetidae</taxon>
        <taxon>Amphisphaeriales</taxon>
        <taxon>Apiosporaceae</taxon>
        <taxon>Apiospora</taxon>
    </lineage>
</organism>
<gene>
    <name evidence="3" type="ORF">PG996_014365</name>
</gene>
<sequence>MPKVEDFQLHPFGWENDPEEELVEDADKAQALAVLKKGLERTLSQARHLVGTIEKDDTGHHDFVKKKDSTVKLVVQHLDSAEDKFPSLDELEKEHFLGDKLGDIHLLSNSPMTYGVKPEADPNRSPVVASCKINFIRGGLIFNMHSHHYSNDIMGWSSFTKQLGENCYAVAHKNWMQASAPIPPPRASLHPDHMFSQCVLVHVPKSKVAAKPDDGTWISAYDAVIAFLWRTLSRIRAPFYQADPAAELVWGEAVNLTKRLTKPQLPARMQGNLFAVVASPTCPSVPPLTVAEFVLEAPLWQLARYIRQMTASLSDETVDDLVRTYAPFRDKQELSVRPDSLPPMTLLLTDWRDADICNWDFGFGRPLAYRHLFDTITRNLVIIYPPRRGPAGEDEGMELQIAIEQELVQHLRDDLEWNKYTEFRGIDVGNPVDN</sequence>
<keyword evidence="4" id="KW-1185">Reference proteome</keyword>
<protein>
    <recommendedName>
        <fullName evidence="2">Trichothecene 3-O-acetyltransferase-like N-terminal domain-containing protein</fullName>
    </recommendedName>
</protein>
<keyword evidence="1" id="KW-0808">Transferase</keyword>
<dbReference type="PANTHER" id="PTHR31896:SF13">
    <property type="entry name" value="TRICHOTHECENE 3-O-ACETYLTRANSFERASE"/>
    <property type="match status" value="1"/>
</dbReference>
<dbReference type="InterPro" id="IPR054710">
    <property type="entry name" value="Tri101-like_N"/>
</dbReference>